<dbReference type="HOGENOM" id="CLU_558093_0_0_1"/>
<dbReference type="KEGG" id="dpx:DAPPUDRAFT_268313"/>
<dbReference type="InterPro" id="IPR043502">
    <property type="entry name" value="DNA/RNA_pol_sf"/>
</dbReference>
<dbReference type="OrthoDB" id="425619at2759"/>
<dbReference type="EMBL" id="GL733052">
    <property type="protein sequence ID" value="EFX63506.1"/>
    <property type="molecule type" value="Genomic_DNA"/>
</dbReference>
<name>E9HXM2_DAPPU</name>
<protein>
    <submittedName>
        <fullName evidence="1">Uncharacterized protein</fullName>
    </submittedName>
</protein>
<organism evidence="1 2">
    <name type="scientific">Daphnia pulex</name>
    <name type="common">Water flea</name>
    <dbReference type="NCBI Taxonomy" id="6669"/>
    <lineage>
        <taxon>Eukaryota</taxon>
        <taxon>Metazoa</taxon>
        <taxon>Ecdysozoa</taxon>
        <taxon>Arthropoda</taxon>
        <taxon>Crustacea</taxon>
        <taxon>Branchiopoda</taxon>
        <taxon>Diplostraca</taxon>
        <taxon>Cladocera</taxon>
        <taxon>Anomopoda</taxon>
        <taxon>Daphniidae</taxon>
        <taxon>Daphnia</taxon>
    </lineage>
</organism>
<accession>E9HXM2</accession>
<reference evidence="1 2" key="1">
    <citation type="journal article" date="2011" name="Science">
        <title>The ecoresponsive genome of Daphnia pulex.</title>
        <authorList>
            <person name="Colbourne J.K."/>
            <person name="Pfrender M.E."/>
            <person name="Gilbert D."/>
            <person name="Thomas W.K."/>
            <person name="Tucker A."/>
            <person name="Oakley T.H."/>
            <person name="Tokishita S."/>
            <person name="Aerts A."/>
            <person name="Arnold G.J."/>
            <person name="Basu M.K."/>
            <person name="Bauer D.J."/>
            <person name="Caceres C.E."/>
            <person name="Carmel L."/>
            <person name="Casola C."/>
            <person name="Choi J.H."/>
            <person name="Detter J.C."/>
            <person name="Dong Q."/>
            <person name="Dusheyko S."/>
            <person name="Eads B.D."/>
            <person name="Frohlich T."/>
            <person name="Geiler-Samerotte K.A."/>
            <person name="Gerlach D."/>
            <person name="Hatcher P."/>
            <person name="Jogdeo S."/>
            <person name="Krijgsveld J."/>
            <person name="Kriventseva E.V."/>
            <person name="Kultz D."/>
            <person name="Laforsch C."/>
            <person name="Lindquist E."/>
            <person name="Lopez J."/>
            <person name="Manak J.R."/>
            <person name="Muller J."/>
            <person name="Pangilinan J."/>
            <person name="Patwardhan R.P."/>
            <person name="Pitluck S."/>
            <person name="Pritham E.J."/>
            <person name="Rechtsteiner A."/>
            <person name="Rho M."/>
            <person name="Rogozin I.B."/>
            <person name="Sakarya O."/>
            <person name="Salamov A."/>
            <person name="Schaack S."/>
            <person name="Shapiro H."/>
            <person name="Shiga Y."/>
            <person name="Skalitzky C."/>
            <person name="Smith Z."/>
            <person name="Souvorov A."/>
            <person name="Sung W."/>
            <person name="Tang Z."/>
            <person name="Tsuchiya D."/>
            <person name="Tu H."/>
            <person name="Vos H."/>
            <person name="Wang M."/>
            <person name="Wolf Y.I."/>
            <person name="Yamagata H."/>
            <person name="Yamada T."/>
            <person name="Ye Y."/>
            <person name="Shaw J.R."/>
            <person name="Andrews J."/>
            <person name="Crease T.J."/>
            <person name="Tang H."/>
            <person name="Lucas S.M."/>
            <person name="Robertson H.M."/>
            <person name="Bork P."/>
            <person name="Koonin E.V."/>
            <person name="Zdobnov E.M."/>
            <person name="Grigoriev I.V."/>
            <person name="Lynch M."/>
            <person name="Boore J.L."/>
        </authorList>
    </citation>
    <scope>NUCLEOTIDE SEQUENCE [LARGE SCALE GENOMIC DNA]</scope>
</reference>
<proteinExistence type="predicted"/>
<evidence type="ECO:0000313" key="1">
    <source>
        <dbReference type="EMBL" id="EFX63506.1"/>
    </source>
</evidence>
<dbReference type="STRING" id="6669.E9HXM2"/>
<dbReference type="Gene3D" id="3.10.10.10">
    <property type="entry name" value="HIV Type 1 Reverse Transcriptase, subunit A, domain 1"/>
    <property type="match status" value="1"/>
</dbReference>
<dbReference type="AlphaFoldDB" id="E9HXM2"/>
<gene>
    <name evidence="1" type="ORF">DAPPUDRAFT_268313</name>
</gene>
<evidence type="ECO:0000313" key="2">
    <source>
        <dbReference type="Proteomes" id="UP000000305"/>
    </source>
</evidence>
<keyword evidence="2" id="KW-1185">Reference proteome</keyword>
<dbReference type="InParanoid" id="E9HXM2"/>
<dbReference type="SUPFAM" id="SSF56672">
    <property type="entry name" value="DNA/RNA polymerases"/>
    <property type="match status" value="1"/>
</dbReference>
<dbReference type="GO" id="GO:0071897">
    <property type="term" value="P:DNA biosynthetic process"/>
    <property type="evidence" value="ECO:0007669"/>
    <property type="project" value="UniProtKB-ARBA"/>
</dbReference>
<dbReference type="Proteomes" id="UP000000305">
    <property type="component" value="Unassembled WGS sequence"/>
</dbReference>
<dbReference type="PhylomeDB" id="E9HXM2"/>
<sequence>MPGHFRLNNIWHVEILQCHFKYCSNAFKHHGGSHAIDTCTSSSADHPSIVTVPAWSREVAVAEGWTNAQHIQVAARRLLKTALDWHIHIGHAHATWNAWSLAFTANFSPRLHVSEWLNLVEDMRQKNGEWGIEYTLDKHKVLRVAPIPINEEKMVAFFIDGLASWQHVAAMTANRPANVTEFIQRMRELETLGVASRVVPSPVHGPVAPPWAPPVAPPAAPIATPPVAPPSAPDLNATLAAFGNHIRWQLEILVPGVEEAEVIVVEEVELDVAEENGLIQAKENATTLERLVISLAIVQQHREKIQPEARSRNRAHRLRIYTLSTPTPACKENDKIVFKSSYSSSSGIKKVRFAGIEEENFVCNEEQNAIIEVDPDKTFIVQEDQPDMLACTLIHPEEANVWKNARVGENLSAAERDVVFKLLARRRRCFPPADGNLGSTDMTEHAIDTGNERPISSVPYRVSAIERRIITEKIAEMLREGIIRPSFSP</sequence>